<comment type="function">
    <text evidence="29">ABCG5 and ABCG8 form an obligate heterodimer that mediates Mg(2+)- and ATP-dependent sterol transport across the cell membrane. Plays an essential role in the selective transport of dietary plant sterols and cholesterol in and out of the enterocytes and in the selective sterol excretion by the liver into bile. Required for normal sterol homeostasis. The heterodimer with ABCG8 has ATPase activity.</text>
</comment>
<evidence type="ECO:0000256" key="22">
    <source>
        <dbReference type="ARBA" id="ARBA00023128"/>
    </source>
</evidence>
<evidence type="ECO:0000256" key="19">
    <source>
        <dbReference type="ARBA" id="ARBA00023015"/>
    </source>
</evidence>
<evidence type="ECO:0000256" key="12">
    <source>
        <dbReference type="ARBA" id="ARBA00022741"/>
    </source>
</evidence>
<comment type="subunit">
    <text evidence="30">Heterodimer with ABCG8.</text>
</comment>
<feature type="repeat" description="PPR" evidence="35">
    <location>
        <begin position="197"/>
        <end position="231"/>
    </location>
</feature>
<dbReference type="GO" id="GO:0005524">
    <property type="term" value="F:ATP binding"/>
    <property type="evidence" value="ECO:0007669"/>
    <property type="project" value="UniProtKB-KW"/>
</dbReference>
<dbReference type="PANTHER" id="PTHR46669">
    <property type="entry name" value="LEUCINE-RICH PPR MOTIF-CONTAINING PROTEIN, MITOCHONDRIAL"/>
    <property type="match status" value="1"/>
</dbReference>
<evidence type="ECO:0000256" key="32">
    <source>
        <dbReference type="ARBA" id="ARBA00073172"/>
    </source>
</evidence>
<dbReference type="Pfam" id="PF13812">
    <property type="entry name" value="PPR_3"/>
    <property type="match status" value="1"/>
</dbReference>
<dbReference type="GO" id="GO:0016887">
    <property type="term" value="F:ATP hydrolysis activity"/>
    <property type="evidence" value="ECO:0007669"/>
    <property type="project" value="InterPro"/>
</dbReference>
<dbReference type="InterPro" id="IPR011990">
    <property type="entry name" value="TPR-like_helical_dom_sf"/>
</dbReference>
<comment type="caution">
    <text evidence="38">The sequence shown here is derived from an EMBL/GenBank/DDBJ whole genome shotgun (WGS) entry which is preliminary data.</text>
</comment>
<keyword evidence="13" id="KW-0067">ATP-binding</keyword>
<dbReference type="InterPro" id="IPR002885">
    <property type="entry name" value="PPR_rpt"/>
</dbReference>
<dbReference type="GO" id="GO:0005739">
    <property type="term" value="C:mitochondrion"/>
    <property type="evidence" value="ECO:0007669"/>
    <property type="project" value="UniProtKB-SubCell"/>
</dbReference>
<dbReference type="InterPro" id="IPR003593">
    <property type="entry name" value="AAA+_ATPase"/>
</dbReference>
<evidence type="ECO:0000256" key="17">
    <source>
        <dbReference type="ARBA" id="ARBA00022967"/>
    </source>
</evidence>
<dbReference type="NCBIfam" id="TIGR00756">
    <property type="entry name" value="PPR"/>
    <property type="match status" value="1"/>
</dbReference>
<keyword evidence="24" id="KW-0804">Transcription</keyword>
<dbReference type="InterPro" id="IPR003439">
    <property type="entry name" value="ABC_transporter-like_ATP-bd"/>
</dbReference>
<comment type="cofactor">
    <cofactor evidence="1">
        <name>Mg(2+)</name>
        <dbReference type="ChEBI" id="CHEBI:18420"/>
    </cofactor>
</comment>
<evidence type="ECO:0000256" key="9">
    <source>
        <dbReference type="ARBA" id="ARBA00022692"/>
    </source>
</evidence>
<dbReference type="Pfam" id="PF19055">
    <property type="entry name" value="ABC2_membrane_7"/>
    <property type="match status" value="1"/>
</dbReference>
<keyword evidence="7" id="KW-0813">Transport</keyword>
<keyword evidence="8" id="KW-1003">Cell membrane</keyword>
<evidence type="ECO:0000256" key="23">
    <source>
        <dbReference type="ARBA" id="ARBA00023136"/>
    </source>
</evidence>
<dbReference type="GO" id="GO:0016324">
    <property type="term" value="C:apical plasma membrane"/>
    <property type="evidence" value="ECO:0007669"/>
    <property type="project" value="UniProtKB-SubCell"/>
</dbReference>
<dbReference type="GO" id="GO:0140359">
    <property type="term" value="F:ABC-type transporter activity"/>
    <property type="evidence" value="ECO:0007669"/>
    <property type="project" value="InterPro"/>
</dbReference>
<evidence type="ECO:0000256" key="31">
    <source>
        <dbReference type="ARBA" id="ARBA00069602"/>
    </source>
</evidence>
<evidence type="ECO:0000256" key="8">
    <source>
        <dbReference type="ARBA" id="ARBA00022475"/>
    </source>
</evidence>
<evidence type="ECO:0000256" key="10">
    <source>
        <dbReference type="ARBA" id="ARBA00022723"/>
    </source>
</evidence>
<evidence type="ECO:0000259" key="37">
    <source>
        <dbReference type="PROSITE" id="PS50893"/>
    </source>
</evidence>
<dbReference type="InterPro" id="IPR043926">
    <property type="entry name" value="ABCG_dom"/>
</dbReference>
<dbReference type="PROSITE" id="PS51375">
    <property type="entry name" value="PPR"/>
    <property type="match status" value="3"/>
</dbReference>
<feature type="transmembrane region" description="Helical" evidence="36">
    <location>
        <begin position="1766"/>
        <end position="1785"/>
    </location>
</feature>
<reference evidence="38" key="1">
    <citation type="submission" date="2020-03" db="EMBL/GenBank/DDBJ databases">
        <title>Studies in the Genomics of Life Span.</title>
        <authorList>
            <person name="Glass D."/>
        </authorList>
    </citation>
    <scope>NUCLEOTIDE SEQUENCE</scope>
    <source>
        <strain evidence="38">SUZIE</strain>
        <tissue evidence="38">Muscle</tissue>
    </source>
</reference>
<keyword evidence="25" id="KW-0325">Glycoprotein</keyword>
<evidence type="ECO:0000313" key="39">
    <source>
        <dbReference type="Proteomes" id="UP001166674"/>
    </source>
</evidence>
<evidence type="ECO:0000256" key="29">
    <source>
        <dbReference type="ARBA" id="ARBA00060270"/>
    </source>
</evidence>
<evidence type="ECO:0000256" key="13">
    <source>
        <dbReference type="ARBA" id="ARBA00022840"/>
    </source>
</evidence>
<evidence type="ECO:0000256" key="1">
    <source>
        <dbReference type="ARBA" id="ARBA00001946"/>
    </source>
</evidence>
<dbReference type="PROSITE" id="PS00211">
    <property type="entry name" value="ABC_TRANSPORTER_1"/>
    <property type="match status" value="1"/>
</dbReference>
<keyword evidence="22" id="KW-0496">Mitochondrion</keyword>
<dbReference type="InterPro" id="IPR013525">
    <property type="entry name" value="ABC2_TM"/>
</dbReference>
<dbReference type="CDD" id="cd03234">
    <property type="entry name" value="ABCG_White"/>
    <property type="match status" value="1"/>
</dbReference>
<feature type="domain" description="ABC transporter" evidence="37">
    <location>
        <begin position="1392"/>
        <end position="1633"/>
    </location>
</feature>
<organism evidence="38 39">
    <name type="scientific">Sciurus carolinensis</name>
    <name type="common">Eastern gray squirrel</name>
    <dbReference type="NCBI Taxonomy" id="30640"/>
    <lineage>
        <taxon>Eukaryota</taxon>
        <taxon>Metazoa</taxon>
        <taxon>Chordata</taxon>
        <taxon>Craniata</taxon>
        <taxon>Vertebrata</taxon>
        <taxon>Euteleostomi</taxon>
        <taxon>Mammalia</taxon>
        <taxon>Eutheria</taxon>
        <taxon>Euarchontoglires</taxon>
        <taxon>Glires</taxon>
        <taxon>Rodentia</taxon>
        <taxon>Sciuromorpha</taxon>
        <taxon>Sciuridae</taxon>
        <taxon>Sciurinae</taxon>
        <taxon>Sciurini</taxon>
        <taxon>Sciurus</taxon>
    </lineage>
</organism>
<dbReference type="Proteomes" id="UP001166674">
    <property type="component" value="Unassembled WGS sequence"/>
</dbReference>
<keyword evidence="39" id="KW-1185">Reference proteome</keyword>
<evidence type="ECO:0000256" key="30">
    <source>
        <dbReference type="ARBA" id="ARBA00065141"/>
    </source>
</evidence>
<keyword evidence="14" id="KW-0460">Magnesium</keyword>
<dbReference type="GO" id="GO:0046872">
    <property type="term" value="F:metal ion binding"/>
    <property type="evidence" value="ECO:0007669"/>
    <property type="project" value="UniProtKB-KW"/>
</dbReference>
<dbReference type="Pfam" id="PF01061">
    <property type="entry name" value="ABC2_membrane"/>
    <property type="match status" value="1"/>
</dbReference>
<dbReference type="InterPro" id="IPR033443">
    <property type="entry name" value="PROP1-like_PPR_dom"/>
</dbReference>
<evidence type="ECO:0000256" key="6">
    <source>
        <dbReference type="ARBA" id="ARBA00005814"/>
    </source>
</evidence>
<keyword evidence="19" id="KW-0805">Transcription regulation</keyword>
<evidence type="ECO:0000256" key="16">
    <source>
        <dbReference type="ARBA" id="ARBA00022946"/>
    </source>
</evidence>
<comment type="catalytic activity">
    <reaction evidence="27">
        <text>sitosterol(in) + ATP + H2O = sitosterol(out) + ADP + phosphate + H(+)</text>
        <dbReference type="Rhea" id="RHEA:39103"/>
        <dbReference type="ChEBI" id="CHEBI:15377"/>
        <dbReference type="ChEBI" id="CHEBI:15378"/>
        <dbReference type="ChEBI" id="CHEBI:27693"/>
        <dbReference type="ChEBI" id="CHEBI:30616"/>
        <dbReference type="ChEBI" id="CHEBI:43474"/>
        <dbReference type="ChEBI" id="CHEBI:456216"/>
    </reaction>
    <physiologicalReaction direction="left-to-right" evidence="27">
        <dbReference type="Rhea" id="RHEA:39104"/>
    </physiologicalReaction>
</comment>
<feature type="repeat" description="PPR" evidence="35">
    <location>
        <begin position="748"/>
        <end position="782"/>
    </location>
</feature>
<evidence type="ECO:0000313" key="38">
    <source>
        <dbReference type="EMBL" id="MBZ3873903.1"/>
    </source>
</evidence>
<keyword evidence="15" id="KW-0694">RNA-binding</keyword>
<evidence type="ECO:0000256" key="4">
    <source>
        <dbReference type="ARBA" id="ARBA00004540"/>
    </source>
</evidence>
<evidence type="ECO:0000256" key="14">
    <source>
        <dbReference type="ARBA" id="ARBA00022842"/>
    </source>
</evidence>
<evidence type="ECO:0000256" key="21">
    <source>
        <dbReference type="ARBA" id="ARBA00023125"/>
    </source>
</evidence>
<name>A0AA41ML11_SCICA</name>
<comment type="subcellular location">
    <subcellularLocation>
        <location evidence="3">Apical cell membrane</location>
        <topology evidence="3">Multi-pass membrane protein</topology>
    </subcellularLocation>
    <subcellularLocation>
        <location evidence="2">Mitochondrion</location>
    </subcellularLocation>
    <subcellularLocation>
        <location evidence="4">Nucleus inner membrane</location>
    </subcellularLocation>
    <subcellularLocation>
        <location evidence="5">Nucleus outer membrane</location>
    </subcellularLocation>
</comment>
<dbReference type="SMART" id="SM00382">
    <property type="entry name" value="AAA"/>
    <property type="match status" value="1"/>
</dbReference>
<evidence type="ECO:0000256" key="5">
    <source>
        <dbReference type="ARBA" id="ARBA00004649"/>
    </source>
</evidence>
<keyword evidence="21" id="KW-0238">DNA-binding</keyword>
<keyword evidence="11" id="KW-0677">Repeat</keyword>
<dbReference type="InterPro" id="IPR017871">
    <property type="entry name" value="ABC_transporter-like_CS"/>
</dbReference>
<keyword evidence="17" id="KW-1278">Translocase</keyword>
<evidence type="ECO:0000256" key="34">
    <source>
        <dbReference type="ARBA" id="ARBA00082906"/>
    </source>
</evidence>
<dbReference type="FunFam" id="3.40.50.300:FF:001069">
    <property type="entry name" value="ATP-binding cassette, sub-family G (WHITE), member 5"/>
    <property type="match status" value="1"/>
</dbReference>
<evidence type="ECO:0000256" key="33">
    <source>
        <dbReference type="ARBA" id="ARBA00075115"/>
    </source>
</evidence>
<evidence type="ECO:0000256" key="11">
    <source>
        <dbReference type="ARBA" id="ARBA00022737"/>
    </source>
</evidence>
<evidence type="ECO:0000256" key="18">
    <source>
        <dbReference type="ARBA" id="ARBA00022989"/>
    </source>
</evidence>
<keyword evidence="23 36" id="KW-0472">Membrane</keyword>
<protein>
    <recommendedName>
        <fullName evidence="32">ATP-binding cassette sub-family G member 5</fullName>
    </recommendedName>
    <alternativeName>
        <fullName evidence="34">130 kDa leucine-rich protein</fullName>
    </alternativeName>
    <alternativeName>
        <fullName evidence="31">Leucine-rich PPR motif-containing protein, mitochondrial</fullName>
    </alternativeName>
    <alternativeName>
        <fullName evidence="33">Sterolin-1</fullName>
    </alternativeName>
</protein>
<dbReference type="FunFam" id="1.25.40.10:FF:000428">
    <property type="entry name" value="Leucine-rich PPR motif-containing protein, mitochondrial"/>
    <property type="match status" value="1"/>
</dbReference>
<dbReference type="SUPFAM" id="SSF52540">
    <property type="entry name" value="P-loop containing nucleoside triphosphate hydrolases"/>
    <property type="match status" value="1"/>
</dbReference>
<comment type="similarity">
    <text evidence="6">Belongs to the ABC transporter superfamily. ABCG family. Eye pigment precursor importer (TC 3.A.1.204) subfamily.</text>
</comment>
<sequence length="1828" mass="207113">MAALLRPARWLLGAGSSPRLPLCLRLLAGCPGRPHAAHCLSAARARPFAGELLSQARLYAIVAEKKNDLQEEPISSPRRSANQFDWALMRLDNSVRRTGRIPKGLLQKVFDSTCHSGSPGGNQALLLLRSCGSLLPELSLAERTEFAHRIWDRLQTLGTVYDVSHYNALLKVYLQNEYKFSPTDFLAKMEEANIQPNRVTYQRLIAAYCNVGDIEGASKILGFMKTKDLPITEAVFSALITGHARAGDMENAENILTVMKDAGVEPGPDTFLALLNAYAEKGAIDHVKQTLEKVDKSEVYLMDRDLLQIICSFSKAGYPQYVSEILEKITCERRYIPDAMNVILLLVTEKLEDTAFQILLACPISREDSPSDFGSFFLRHCVTVDTPAEKLTNYCKKLKEARMHMSPLQFTLHCALLANKMDLVKALMKAMKEEGFPVRTHYFWPLLAGHQKKKNIQGIIEVLKGMHEMGVNPDQETYTNYVFPSFDSIKSARAVLQENECLSESSTFSQAELRSEALNGNLDYILSFLESNTVPFSLNSLRSSLILGFRRSMNIDLWSKITELLYKDGRYCQEPPGPTEAVGYFLYNLIDSMSDSEVQAKEERLRQYFHQLKEMNIKIPENIYRGIRNLLDSYHVPELIKDVNMMVEREKIDSRKTQQLTPSDLETTLENLKAENQPIGDVLKQLILMLCSEENMQKALELKTKYESDMVVGGYAALINLCCRHDNAEDALDLKQEFDRLYPSAVLDTNKYLGLVKVLGKHGKLQDAINILKEMKEKDVLIKDATVLSFFHILNGAALRGEIETVKQLHEAIITLGLAKPSTNISLPLVTVHLEKDDWSAALEATIDCYEKYKILPRIHDVLCKLIEKGETDLIQKAMDFVSQEQGEMTMLYDLFFAFLQTGNYKEAKKIIETPGIRARPTRLQWFCDRCITNNQVEALEKLVELTQKLFECDRDQMYYSLLKLYKVNGDWQRADAAWNKMQEENIIPREKTLRLLAEILKNSNQEVPFDVPEMWYEDDKHSLNNSSSPSPVETNMEKDLLNSCRSKKNRDAYNIFLKAQRQNIVFSSETYNKLIQLLLSKDSFPQAMQVKDFAETHIKGFALNDAANSLLIITQVRRDYLKAALTTLKTALDLEQIPSRLSVTRLIQAFALKGDIQSIEAIQKMVNGLDSIGLSSMVFINNIALAQIKNNNIDVAIENIENMLTSGNQTIEPQYFGLAYLFRKVIEEQMEPAVEKLSIMAERLANQFAVYKPVTDLFLQFVGSGKVDDARALLQRCGAIAEQTSILSLFCIRSSQKAGTAPVLTSLLELIPELSEKEEAYSSIMKSYALDKDVASAKALYERLTAKNMKLNDLFLKRYAVLLKNAGESVPFTEPPGLGALGCLFSSNRVGPWWNITSGRQRWNRQILKDVSLYIESGQIMCILGASGSGKTTLLDAISGRLRRTGTLLGDVCVNGRSLRQHQFQDCFSYVQQSDTFLSSLTVRETLHYTAMLAIRSGSGDFFHRKVEAVMAELSLSHVADRLIGNYNFGGISSGERRRVSIAAQLLQDPKVMMFDEPTTGLDCMTANQIVILLAELARRDRIVILTIHQPRSELFQHFDKIAILTYGELVFCGTPVEMLDFFNGCGYPCPEHSNPFDFYMDLTSVDTQSKEREIETYKRVQMLEYAYKESDIYHKTLENIERTKHLKTLPMIPFKTKDPPGALSKLYVLLRRLMKNLLRNKQAVIMRLVQNLIMGLFVIFYLLRVQNEMLKGAVQDRVGLLYQFLGATPYTGMLNAVTLFPVLRTVSDQESQDGLYQKWQMLLAYVLHVLPFSILATMIFTSVCYW</sequence>
<keyword evidence="20" id="KW-0445">Lipid transport</keyword>
<proteinExistence type="inferred from homology"/>
<dbReference type="EMBL" id="JAATJV010212900">
    <property type="protein sequence ID" value="MBZ3873903.1"/>
    <property type="molecule type" value="Genomic_DNA"/>
</dbReference>
<evidence type="ECO:0000256" key="26">
    <source>
        <dbReference type="ARBA" id="ARBA00023242"/>
    </source>
</evidence>
<dbReference type="GO" id="GO:0005637">
    <property type="term" value="C:nuclear inner membrane"/>
    <property type="evidence" value="ECO:0007669"/>
    <property type="project" value="UniProtKB-SubCell"/>
</dbReference>
<evidence type="ECO:0000256" key="2">
    <source>
        <dbReference type="ARBA" id="ARBA00004173"/>
    </source>
</evidence>
<dbReference type="GO" id="GO:0006869">
    <property type="term" value="P:lipid transport"/>
    <property type="evidence" value="ECO:0007669"/>
    <property type="project" value="UniProtKB-KW"/>
</dbReference>
<dbReference type="PANTHER" id="PTHR46669:SF1">
    <property type="entry name" value="LEUCINE-RICH PPR MOTIF-CONTAINING PROTEIN, MITOCHONDRIAL"/>
    <property type="match status" value="1"/>
</dbReference>
<keyword evidence="18 36" id="KW-1133">Transmembrane helix</keyword>
<dbReference type="Pfam" id="PF17177">
    <property type="entry name" value="PPR_long"/>
    <property type="match status" value="1"/>
</dbReference>
<evidence type="ECO:0000256" key="7">
    <source>
        <dbReference type="ARBA" id="ARBA00022448"/>
    </source>
</evidence>
<feature type="transmembrane region" description="Helical" evidence="36">
    <location>
        <begin position="1726"/>
        <end position="1745"/>
    </location>
</feature>
<dbReference type="GO" id="GO:0003730">
    <property type="term" value="F:mRNA 3'-UTR binding"/>
    <property type="evidence" value="ECO:0007669"/>
    <property type="project" value="TreeGrafter"/>
</dbReference>
<evidence type="ECO:0000256" key="35">
    <source>
        <dbReference type="PROSITE-ProRule" id="PRU00708"/>
    </source>
</evidence>
<evidence type="ECO:0000256" key="15">
    <source>
        <dbReference type="ARBA" id="ARBA00022884"/>
    </source>
</evidence>
<keyword evidence="9 36" id="KW-0812">Transmembrane</keyword>
<keyword evidence="26" id="KW-0539">Nucleus</keyword>
<evidence type="ECO:0000256" key="20">
    <source>
        <dbReference type="ARBA" id="ARBA00023055"/>
    </source>
</evidence>
<evidence type="ECO:0000256" key="25">
    <source>
        <dbReference type="ARBA" id="ARBA00023180"/>
    </source>
</evidence>
<accession>A0AA41ML11</accession>
<dbReference type="GO" id="GO:0005640">
    <property type="term" value="C:nuclear outer membrane"/>
    <property type="evidence" value="ECO:0007669"/>
    <property type="project" value="UniProtKB-SubCell"/>
</dbReference>
<dbReference type="Gene3D" id="1.25.40.10">
    <property type="entry name" value="Tetratricopeptide repeat domain"/>
    <property type="match status" value="4"/>
</dbReference>
<dbReference type="InterPro" id="IPR033490">
    <property type="entry name" value="LRP130"/>
</dbReference>
<comment type="catalytic activity">
    <reaction evidence="28">
        <text>cholesterol(in) + ATP + H2O = cholesterol(out) + ADP + phosphate + H(+)</text>
        <dbReference type="Rhea" id="RHEA:39051"/>
        <dbReference type="ChEBI" id="CHEBI:15377"/>
        <dbReference type="ChEBI" id="CHEBI:15378"/>
        <dbReference type="ChEBI" id="CHEBI:16113"/>
        <dbReference type="ChEBI" id="CHEBI:30616"/>
        <dbReference type="ChEBI" id="CHEBI:43474"/>
        <dbReference type="ChEBI" id="CHEBI:456216"/>
    </reaction>
    <physiologicalReaction direction="left-to-right" evidence="28">
        <dbReference type="Rhea" id="RHEA:39052"/>
    </physiologicalReaction>
</comment>
<dbReference type="InterPro" id="IPR027417">
    <property type="entry name" value="P-loop_NTPase"/>
</dbReference>
<keyword evidence="16" id="KW-0809">Transit peptide</keyword>
<evidence type="ECO:0000256" key="28">
    <source>
        <dbReference type="ARBA" id="ARBA00050894"/>
    </source>
</evidence>
<dbReference type="GO" id="GO:0070129">
    <property type="term" value="P:regulation of mitochondrial translation"/>
    <property type="evidence" value="ECO:0007669"/>
    <property type="project" value="TreeGrafter"/>
</dbReference>
<gene>
    <name evidence="38" type="ORF">SUZIE_125265</name>
</gene>
<evidence type="ECO:0000256" key="36">
    <source>
        <dbReference type="SAM" id="Phobius"/>
    </source>
</evidence>
<dbReference type="Pfam" id="PF00005">
    <property type="entry name" value="ABC_tran"/>
    <property type="match status" value="1"/>
</dbReference>
<keyword evidence="12" id="KW-0547">Nucleotide-binding</keyword>
<feature type="transmembrane region" description="Helical" evidence="36">
    <location>
        <begin position="1805"/>
        <end position="1827"/>
    </location>
</feature>
<keyword evidence="10" id="KW-0479">Metal-binding</keyword>
<dbReference type="Gene3D" id="3.40.50.300">
    <property type="entry name" value="P-loop containing nucleotide triphosphate hydrolases"/>
    <property type="match status" value="1"/>
</dbReference>
<evidence type="ECO:0000256" key="27">
    <source>
        <dbReference type="ARBA" id="ARBA00050781"/>
    </source>
</evidence>
<evidence type="ECO:0000256" key="3">
    <source>
        <dbReference type="ARBA" id="ARBA00004424"/>
    </source>
</evidence>
<dbReference type="Pfam" id="PF01535">
    <property type="entry name" value="PPR"/>
    <property type="match status" value="3"/>
</dbReference>
<dbReference type="GO" id="GO:0003677">
    <property type="term" value="F:DNA binding"/>
    <property type="evidence" value="ECO:0007669"/>
    <property type="project" value="UniProtKB-KW"/>
</dbReference>
<feature type="repeat" description="PPR" evidence="35">
    <location>
        <begin position="232"/>
        <end position="266"/>
    </location>
</feature>
<dbReference type="PROSITE" id="PS50893">
    <property type="entry name" value="ABC_TRANSPORTER_2"/>
    <property type="match status" value="1"/>
</dbReference>
<evidence type="ECO:0000256" key="24">
    <source>
        <dbReference type="ARBA" id="ARBA00023163"/>
    </source>
</evidence>